<dbReference type="GO" id="GO:0012505">
    <property type="term" value="C:endomembrane system"/>
    <property type="evidence" value="ECO:0007669"/>
    <property type="project" value="UniProtKB-SubCell"/>
</dbReference>
<keyword evidence="9" id="KW-1015">Disulfide bond</keyword>
<dbReference type="GO" id="GO:0005886">
    <property type="term" value="C:plasma membrane"/>
    <property type="evidence" value="ECO:0007669"/>
    <property type="project" value="UniProtKB-ARBA"/>
</dbReference>
<dbReference type="GO" id="GO:0042470">
    <property type="term" value="C:melanosome"/>
    <property type="evidence" value="ECO:0007669"/>
    <property type="project" value="UniProtKB-SubCell"/>
</dbReference>
<protein>
    <recommendedName>
        <fullName evidence="3">Nicastrin</fullName>
    </recommendedName>
</protein>
<keyword evidence="5 16" id="KW-0732">Signal</keyword>
<evidence type="ECO:0000256" key="2">
    <source>
        <dbReference type="ARBA" id="ARBA00007717"/>
    </source>
</evidence>
<keyword evidence="11" id="KW-0968">Cytoplasmic vesicle</keyword>
<dbReference type="PANTHER" id="PTHR21092:SF0">
    <property type="entry name" value="NICASTRIN"/>
    <property type="match status" value="1"/>
</dbReference>
<feature type="transmembrane region" description="Helical" evidence="15">
    <location>
        <begin position="643"/>
        <end position="663"/>
    </location>
</feature>
<dbReference type="Pfam" id="PF05450">
    <property type="entry name" value="Nicastrin"/>
    <property type="match status" value="1"/>
</dbReference>
<feature type="domain" description="Nicastrin small lobe" evidence="17">
    <location>
        <begin position="34"/>
        <end position="207"/>
    </location>
</feature>
<evidence type="ECO:0000256" key="3">
    <source>
        <dbReference type="ARBA" id="ARBA00015303"/>
    </source>
</evidence>
<accession>V9KKG2</accession>
<proteinExistence type="evidence at transcript level"/>
<evidence type="ECO:0000256" key="16">
    <source>
        <dbReference type="SAM" id="SignalP"/>
    </source>
</evidence>
<dbReference type="GO" id="GO:0007219">
    <property type="term" value="P:Notch signaling pathway"/>
    <property type="evidence" value="ECO:0007669"/>
    <property type="project" value="UniProtKB-KW"/>
</dbReference>
<evidence type="ECO:0000256" key="6">
    <source>
        <dbReference type="ARBA" id="ARBA00022976"/>
    </source>
</evidence>
<sequence>MANRAVILISLWLSVCAANSVERKIYIPVNATSPCVRLLNATHQIGCQSAMRGNTGILHLVANSSDLDWILSDGPNPPYIAVIEAPAFTRDILMRLKTNPRVSGVFLLSSDVPPSTNYSPDLKCPNEYFGVYTDDYGAEYLACNGTQWNPHGNSLSYEDFPFPVFNLMNSNESDVIRECYFNHNHPVNGTAPPFPLCAMQISAHMHGVTDTPTCMRRSSAQGGLSLSQDVMCDPLSDYNVWGSFHPVNQTGQVSAESKFIIAASRLDSRSFFWNEAPGADSPVSGFVTLLAAAQALRKVTDIQDLPKNILFMFFQGETFDYIGSSRMVYDMKLNKFPIALENIDSFVELNQVGIGAAIWMHSDPVSRRNETVNEEVVDLVKNLQEGGTETNLSLHEPSHTQPIPPSSFQRFLRERNIPGLVLTDHETAYSNRYYHSTYDTAENMGIKYPDNLSSEEKLNFVTETAKNISRLATTLARGLYRRAGGSSAPEDIEADPLLVSRMLYSFLIQPNNSWFESVLSSDLHTNLDKPLTFYVAVQSPVPVTRIVQQILGNVTGTVTNLTQENCTNGDQTLKGSYSYFWIDGDANKTESHCVQAYVWLTKAQSPAFHLKDYTSRAFSTWTESRWKDISARIYLVSSKQLEIITLVTGIGILALSFLVTFLLSSKSDILFSTIPDTSPAAY</sequence>
<dbReference type="EMBL" id="JW865980">
    <property type="protein sequence ID" value="AFO98497.1"/>
    <property type="molecule type" value="mRNA"/>
</dbReference>
<organism evidence="18">
    <name type="scientific">Callorhinchus milii</name>
    <name type="common">Ghost shark</name>
    <dbReference type="NCBI Taxonomy" id="7868"/>
    <lineage>
        <taxon>Eukaryota</taxon>
        <taxon>Metazoa</taxon>
        <taxon>Chordata</taxon>
        <taxon>Craniata</taxon>
        <taxon>Vertebrata</taxon>
        <taxon>Chondrichthyes</taxon>
        <taxon>Holocephali</taxon>
        <taxon>Chimaeriformes</taxon>
        <taxon>Callorhinchidae</taxon>
        <taxon>Callorhinchus</taxon>
    </lineage>
</organism>
<dbReference type="PANTHER" id="PTHR21092">
    <property type="entry name" value="NICASTRIN"/>
    <property type="match status" value="1"/>
</dbReference>
<comment type="similarity">
    <text evidence="2">Belongs to the nicastrin family.</text>
</comment>
<keyword evidence="10" id="KW-0325">Glycoprotein</keyword>
<dbReference type="CDD" id="cd03881">
    <property type="entry name" value="M28_Nicastrin"/>
    <property type="match status" value="1"/>
</dbReference>
<dbReference type="GO" id="GO:0005773">
    <property type="term" value="C:vacuole"/>
    <property type="evidence" value="ECO:0007669"/>
    <property type="project" value="UniProtKB-ARBA"/>
</dbReference>
<comment type="function">
    <text evidence="14">Essential subunit of the gamma-secretase complex, an endoprotease complex that catalyzes the intramembrane cleavage of integral membrane proteins such as Notch receptors and APP (amyloid-beta precursor protein). The gamma-secretase complex plays a role in Notch and Wnt signaling cascades and regulation of downstream processes via its role in processing key regulatory proteins, and by regulating cytosolic CTNNB1 levels.</text>
</comment>
<feature type="signal peptide" evidence="16">
    <location>
        <begin position="1"/>
        <end position="18"/>
    </location>
</feature>
<dbReference type="Pfam" id="PF18266">
    <property type="entry name" value="Ncstrn_small"/>
    <property type="match status" value="1"/>
</dbReference>
<evidence type="ECO:0000256" key="9">
    <source>
        <dbReference type="ARBA" id="ARBA00023157"/>
    </source>
</evidence>
<dbReference type="Gene3D" id="3.40.630.10">
    <property type="entry name" value="Zn peptidases"/>
    <property type="match status" value="1"/>
</dbReference>
<evidence type="ECO:0000256" key="12">
    <source>
        <dbReference type="ARBA" id="ARBA00037855"/>
    </source>
</evidence>
<evidence type="ECO:0000256" key="13">
    <source>
        <dbReference type="ARBA" id="ARBA00046288"/>
    </source>
</evidence>
<reference evidence="18" key="1">
    <citation type="journal article" date="2014" name="Nature">
        <title>Elephant shark genome provides unique insights into gnathostome evolution.</title>
        <authorList>
            <consortium name="International Elephant Shark Genome Sequencing Consortium"/>
            <person name="Venkatesh B."/>
            <person name="Lee A.P."/>
            <person name="Ravi V."/>
            <person name="Maurya A.K."/>
            <person name="Lian M.M."/>
            <person name="Swann J.B."/>
            <person name="Ohta Y."/>
            <person name="Flajnik M.F."/>
            <person name="Sutoh Y."/>
            <person name="Kasahara M."/>
            <person name="Hoon S."/>
            <person name="Gangu V."/>
            <person name="Roy S.W."/>
            <person name="Irimia M."/>
            <person name="Korzh V."/>
            <person name="Kondrychyn I."/>
            <person name="Lim Z.W."/>
            <person name="Tay B.H."/>
            <person name="Tohari S."/>
            <person name="Kong K.W."/>
            <person name="Ho S."/>
            <person name="Lorente-Galdos B."/>
            <person name="Quilez J."/>
            <person name="Marques-Bonet T."/>
            <person name="Raney B.J."/>
            <person name="Ingham P.W."/>
            <person name="Tay A."/>
            <person name="Hillier L.W."/>
            <person name="Minx P."/>
            <person name="Boehm T."/>
            <person name="Wilson R.K."/>
            <person name="Brenner S."/>
            <person name="Warren W.C."/>
        </authorList>
    </citation>
    <scope>NUCLEOTIDE SEQUENCE</scope>
    <source>
        <tissue evidence="18">Kidney</tissue>
    </source>
</reference>
<evidence type="ECO:0000256" key="8">
    <source>
        <dbReference type="ARBA" id="ARBA00023136"/>
    </source>
</evidence>
<feature type="chain" id="PRO_5004778877" description="Nicastrin" evidence="16">
    <location>
        <begin position="19"/>
        <end position="682"/>
    </location>
</feature>
<evidence type="ECO:0000313" key="18">
    <source>
        <dbReference type="EMBL" id="AFO98497.1"/>
    </source>
</evidence>
<dbReference type="GO" id="GO:0032991">
    <property type="term" value="C:protein-containing complex"/>
    <property type="evidence" value="ECO:0007669"/>
    <property type="project" value="UniProtKB-ARBA"/>
</dbReference>
<dbReference type="GO" id="GO:0016485">
    <property type="term" value="P:protein processing"/>
    <property type="evidence" value="ECO:0007669"/>
    <property type="project" value="InterPro"/>
</dbReference>
<evidence type="ECO:0000256" key="7">
    <source>
        <dbReference type="ARBA" id="ARBA00022989"/>
    </source>
</evidence>
<evidence type="ECO:0000256" key="11">
    <source>
        <dbReference type="ARBA" id="ARBA00023329"/>
    </source>
</evidence>
<keyword evidence="4 15" id="KW-0812">Transmembrane</keyword>
<dbReference type="GO" id="GO:0030659">
    <property type="term" value="C:cytoplasmic vesicle membrane"/>
    <property type="evidence" value="ECO:0007669"/>
    <property type="project" value="UniProtKB-SubCell"/>
</dbReference>
<dbReference type="AlphaFoldDB" id="V9KKG2"/>
<keyword evidence="8 15" id="KW-0472">Membrane</keyword>
<evidence type="ECO:0000256" key="5">
    <source>
        <dbReference type="ARBA" id="ARBA00022729"/>
    </source>
</evidence>
<evidence type="ECO:0000256" key="1">
    <source>
        <dbReference type="ARBA" id="ARBA00004223"/>
    </source>
</evidence>
<comment type="subcellular location">
    <subcellularLocation>
        <location evidence="12">Cytoplasmic vesicle membrane</location>
        <topology evidence="12">Single-pass membrane protein</topology>
    </subcellularLocation>
    <subcellularLocation>
        <location evidence="13">Endomembrane system</location>
        <topology evidence="13">Single-pass type I membrane protein</topology>
    </subcellularLocation>
    <subcellularLocation>
        <location evidence="1">Melanosome</location>
    </subcellularLocation>
</comment>
<evidence type="ECO:0000256" key="4">
    <source>
        <dbReference type="ARBA" id="ARBA00022692"/>
    </source>
</evidence>
<dbReference type="FunFam" id="3.40.630.10:FF:000030">
    <property type="entry name" value="nicastrin"/>
    <property type="match status" value="1"/>
</dbReference>
<dbReference type="GO" id="GO:0007220">
    <property type="term" value="P:Notch receptor processing"/>
    <property type="evidence" value="ECO:0007669"/>
    <property type="project" value="TreeGrafter"/>
</dbReference>
<dbReference type="InterPro" id="IPR041084">
    <property type="entry name" value="Ncstrn_small"/>
</dbReference>
<keyword evidence="6" id="KW-0914">Notch signaling pathway</keyword>
<keyword evidence="7 15" id="KW-1133">Transmembrane helix</keyword>
<evidence type="ECO:0000256" key="15">
    <source>
        <dbReference type="SAM" id="Phobius"/>
    </source>
</evidence>
<dbReference type="SUPFAM" id="SSF53187">
    <property type="entry name" value="Zn-dependent exopeptidases"/>
    <property type="match status" value="1"/>
</dbReference>
<evidence type="ECO:0000256" key="10">
    <source>
        <dbReference type="ARBA" id="ARBA00023180"/>
    </source>
</evidence>
<evidence type="ECO:0000259" key="17">
    <source>
        <dbReference type="Pfam" id="PF18266"/>
    </source>
</evidence>
<dbReference type="GO" id="GO:0099503">
    <property type="term" value="C:secretory vesicle"/>
    <property type="evidence" value="ECO:0007669"/>
    <property type="project" value="UniProtKB-ARBA"/>
</dbReference>
<evidence type="ECO:0000256" key="14">
    <source>
        <dbReference type="ARBA" id="ARBA00058029"/>
    </source>
</evidence>
<dbReference type="InterPro" id="IPR008710">
    <property type="entry name" value="Nicastrin"/>
</dbReference>
<name>V9KKG2_CALMI</name>